<dbReference type="AlphaFoldDB" id="A0A2W7NQ63"/>
<evidence type="ECO:0000256" key="2">
    <source>
        <dbReference type="PROSITE-ProRule" id="PRU00169"/>
    </source>
</evidence>
<evidence type="ECO:0000313" key="4">
    <source>
        <dbReference type="EMBL" id="PZX20257.1"/>
    </source>
</evidence>
<accession>A0A2W7NQ63</accession>
<dbReference type="OrthoDB" id="9789181at2"/>
<dbReference type="InterPro" id="IPR050595">
    <property type="entry name" value="Bact_response_regulator"/>
</dbReference>
<dbReference type="Pfam" id="PF00072">
    <property type="entry name" value="Response_reg"/>
    <property type="match status" value="1"/>
</dbReference>
<keyword evidence="5" id="KW-1185">Reference proteome</keyword>
<dbReference type="PANTHER" id="PTHR44591">
    <property type="entry name" value="STRESS RESPONSE REGULATOR PROTEIN 1"/>
    <property type="match status" value="1"/>
</dbReference>
<name>A0A2W7NQ63_9BACT</name>
<dbReference type="Proteomes" id="UP000249239">
    <property type="component" value="Unassembled WGS sequence"/>
</dbReference>
<dbReference type="Gene3D" id="3.40.50.2300">
    <property type="match status" value="1"/>
</dbReference>
<reference evidence="4 5" key="1">
    <citation type="submission" date="2018-06" db="EMBL/GenBank/DDBJ databases">
        <title>Genomic Encyclopedia of Archaeal and Bacterial Type Strains, Phase II (KMG-II): from individual species to whole genera.</title>
        <authorList>
            <person name="Goeker M."/>
        </authorList>
    </citation>
    <scope>NUCLEOTIDE SEQUENCE [LARGE SCALE GENOMIC DNA]</scope>
    <source>
        <strain evidence="4 5">DSM 6779</strain>
    </source>
</reference>
<dbReference type="SMART" id="SM00448">
    <property type="entry name" value="REC"/>
    <property type="match status" value="1"/>
</dbReference>
<sequence length="130" mass="14623">MKRKEVLVCDDDVLVQKMLKIILERDGFLVIQAFDGGASQLALKRQRFDAVIMDLHMPFVSGMELIGFMRQKLALKEPVIVLSALNDVHLREQAIEQGANHFLQKPVNPDVLIELLRQLTLGSSGISEND</sequence>
<dbReference type="PANTHER" id="PTHR44591:SF3">
    <property type="entry name" value="RESPONSE REGULATORY DOMAIN-CONTAINING PROTEIN"/>
    <property type="match status" value="1"/>
</dbReference>
<keyword evidence="1 2" id="KW-0597">Phosphoprotein</keyword>
<dbReference type="InterPro" id="IPR001789">
    <property type="entry name" value="Sig_transdc_resp-reg_receiver"/>
</dbReference>
<evidence type="ECO:0000256" key="1">
    <source>
        <dbReference type="ARBA" id="ARBA00022553"/>
    </source>
</evidence>
<proteinExistence type="predicted"/>
<feature type="domain" description="Response regulatory" evidence="3">
    <location>
        <begin position="5"/>
        <end position="120"/>
    </location>
</feature>
<dbReference type="SUPFAM" id="SSF52172">
    <property type="entry name" value="CheY-like"/>
    <property type="match status" value="1"/>
</dbReference>
<feature type="modified residue" description="4-aspartylphosphate" evidence="2">
    <location>
        <position position="54"/>
    </location>
</feature>
<protein>
    <submittedName>
        <fullName evidence="4">Two-component system alkaline phosphatase synthesis response regulator PhoP</fullName>
    </submittedName>
</protein>
<dbReference type="InterPro" id="IPR011006">
    <property type="entry name" value="CheY-like_superfamily"/>
</dbReference>
<dbReference type="CDD" id="cd17546">
    <property type="entry name" value="REC_hyHK_CKI1_RcsC-like"/>
    <property type="match status" value="1"/>
</dbReference>
<comment type="caution">
    <text evidence="4">The sequence shown here is derived from an EMBL/GenBank/DDBJ whole genome shotgun (WGS) entry which is preliminary data.</text>
</comment>
<dbReference type="RefSeq" id="WP_111443999.1">
    <property type="nucleotide sequence ID" value="NZ_QKZK01000002.1"/>
</dbReference>
<gene>
    <name evidence="4" type="ORF">LX69_00254</name>
</gene>
<dbReference type="GO" id="GO:0000160">
    <property type="term" value="P:phosphorelay signal transduction system"/>
    <property type="evidence" value="ECO:0007669"/>
    <property type="project" value="InterPro"/>
</dbReference>
<organism evidence="4 5">
    <name type="scientific">Breznakibacter xylanolyticus</name>
    <dbReference type="NCBI Taxonomy" id="990"/>
    <lineage>
        <taxon>Bacteria</taxon>
        <taxon>Pseudomonadati</taxon>
        <taxon>Bacteroidota</taxon>
        <taxon>Bacteroidia</taxon>
        <taxon>Marinilabiliales</taxon>
        <taxon>Marinilabiliaceae</taxon>
        <taxon>Breznakibacter</taxon>
    </lineage>
</organism>
<dbReference type="EMBL" id="QKZK01000002">
    <property type="protein sequence ID" value="PZX20257.1"/>
    <property type="molecule type" value="Genomic_DNA"/>
</dbReference>
<evidence type="ECO:0000259" key="3">
    <source>
        <dbReference type="PROSITE" id="PS50110"/>
    </source>
</evidence>
<evidence type="ECO:0000313" key="5">
    <source>
        <dbReference type="Proteomes" id="UP000249239"/>
    </source>
</evidence>
<dbReference type="PROSITE" id="PS50110">
    <property type="entry name" value="RESPONSE_REGULATORY"/>
    <property type="match status" value="1"/>
</dbReference>